<proteinExistence type="predicted"/>
<gene>
    <name evidence="1" type="ORF">CTM88_02400</name>
</gene>
<sequence length="351" mass="38958">MNYTATEKFEMLVTRLGFTITRKVLAPALGFSALGVEPFKDKINERLTSQPDIATKIDDIWRDVVFGGNRKVKIYKSVNQTLFDTIDQFFTASMAALPNHAYIQSFPFPVADSVLDTCNTDLVLCDYSTQVLSANRTIKCAILSNKAHYTKTEPVSRTQLTSAGQVLIPQGAELFCRKRVSTQCFHAIILDESTNNVFVAVDVSALPNQEAGIEFLNLRNYLRDTVRANLVTTANLFPAIERLYNDVDGRIHSVSFVTDDGNTDSIKLPTLTSPACIKLDQYHVAGETAASVLSKFKVTKLWDLSDLSIGVELNGRKVMLHSNGPLDSLTTHNCTKLTENIYVLDKVLQHV</sequence>
<evidence type="ECO:0000313" key="1">
    <source>
        <dbReference type="EMBL" id="PSU31109.1"/>
    </source>
</evidence>
<dbReference type="AlphaFoldDB" id="A0A2T3IRX4"/>
<name>A0A2T3IRX4_9GAMM</name>
<comment type="caution">
    <text evidence="1">The sequence shown here is derived from an EMBL/GenBank/DDBJ whole genome shotgun (WGS) entry which is preliminary data.</text>
</comment>
<evidence type="ECO:0000313" key="2">
    <source>
        <dbReference type="Proteomes" id="UP000240254"/>
    </source>
</evidence>
<dbReference type="EMBL" id="PYMK01000002">
    <property type="protein sequence ID" value="PSU31109.1"/>
    <property type="molecule type" value="Genomic_DNA"/>
</dbReference>
<accession>A0A2T3IRX4</accession>
<dbReference type="OrthoDB" id="7055210at2"/>
<organism evidence="1 2">
    <name type="scientific">Photobacterium aquimaris</name>
    <dbReference type="NCBI Taxonomy" id="512643"/>
    <lineage>
        <taxon>Bacteria</taxon>
        <taxon>Pseudomonadati</taxon>
        <taxon>Pseudomonadota</taxon>
        <taxon>Gammaproteobacteria</taxon>
        <taxon>Vibrionales</taxon>
        <taxon>Vibrionaceae</taxon>
        <taxon>Photobacterium</taxon>
    </lineage>
</organism>
<dbReference type="Proteomes" id="UP000240254">
    <property type="component" value="Unassembled WGS sequence"/>
</dbReference>
<dbReference type="RefSeq" id="WP_065176291.1">
    <property type="nucleotide sequence ID" value="NZ_LZFA01000001.1"/>
</dbReference>
<protein>
    <submittedName>
        <fullName evidence="1">Uncharacterized protein</fullName>
    </submittedName>
</protein>
<reference evidence="1 2" key="1">
    <citation type="submission" date="2018-03" db="EMBL/GenBank/DDBJ databases">
        <title>Whole genome sequencing of Histamine producing bacteria.</title>
        <authorList>
            <person name="Butler K."/>
        </authorList>
    </citation>
    <scope>NUCLEOTIDE SEQUENCE [LARGE SCALE GENOMIC DNA]</scope>
    <source>
        <strain evidence="1 2">BS2</strain>
    </source>
</reference>